<comment type="caution">
    <text evidence="1">The sequence shown here is derived from an EMBL/GenBank/DDBJ whole genome shotgun (WGS) entry which is preliminary data.</text>
</comment>
<dbReference type="RefSeq" id="WP_249286327.1">
    <property type="nucleotide sequence ID" value="NZ_JACRWC010000035.1"/>
</dbReference>
<proteinExistence type="predicted"/>
<dbReference type="EMBL" id="JACRWC010000035">
    <property type="protein sequence ID" value="MBC5998799.1"/>
    <property type="molecule type" value="Genomic_DNA"/>
</dbReference>
<sequence length="70" mass="7911">MITASKEFCDCEFSWYSAKDGAHGVSIGKTLPAIPEEASHQYPREDFTVENVAKIPCRQVLGSYIVRFER</sequence>
<organism evidence="1 2">
    <name type="scientific">Lentihominibacter faecis</name>
    <dbReference type="NCBI Taxonomy" id="2764712"/>
    <lineage>
        <taxon>Bacteria</taxon>
        <taxon>Bacillati</taxon>
        <taxon>Bacillota</taxon>
        <taxon>Clostridia</taxon>
        <taxon>Peptostreptococcales</taxon>
        <taxon>Anaerovoracaceae</taxon>
        <taxon>Lentihominibacter</taxon>
    </lineage>
</organism>
<reference evidence="1" key="1">
    <citation type="submission" date="2020-08" db="EMBL/GenBank/DDBJ databases">
        <authorList>
            <person name="Liu C."/>
            <person name="Sun Q."/>
        </authorList>
    </citation>
    <scope>NUCLEOTIDE SEQUENCE</scope>
    <source>
        <strain evidence="1">BX16</strain>
    </source>
</reference>
<protein>
    <submittedName>
        <fullName evidence="1">Uncharacterized protein</fullName>
    </submittedName>
</protein>
<evidence type="ECO:0000313" key="2">
    <source>
        <dbReference type="Proteomes" id="UP000644115"/>
    </source>
</evidence>
<accession>A0A923NCB5</accession>
<dbReference type="Proteomes" id="UP000644115">
    <property type="component" value="Unassembled WGS sequence"/>
</dbReference>
<keyword evidence="2" id="KW-1185">Reference proteome</keyword>
<name>A0A923NCB5_9FIRM</name>
<dbReference type="AlphaFoldDB" id="A0A923NCB5"/>
<evidence type="ECO:0000313" key="1">
    <source>
        <dbReference type="EMBL" id="MBC5998799.1"/>
    </source>
</evidence>
<gene>
    <name evidence="1" type="ORF">H8876_02105</name>
</gene>